<name>A0A1I7JE03_9GAMM</name>
<dbReference type="RefSeq" id="WP_089796591.1">
    <property type="nucleotide sequence ID" value="NZ_FPBP01000010.1"/>
</dbReference>
<organism evidence="1 2">
    <name type="scientific">Halomonas korlensis</name>
    <dbReference type="NCBI Taxonomy" id="463301"/>
    <lineage>
        <taxon>Bacteria</taxon>
        <taxon>Pseudomonadati</taxon>
        <taxon>Pseudomonadota</taxon>
        <taxon>Gammaproteobacteria</taxon>
        <taxon>Oceanospirillales</taxon>
        <taxon>Halomonadaceae</taxon>
        <taxon>Halomonas</taxon>
    </lineage>
</organism>
<evidence type="ECO:0000313" key="2">
    <source>
        <dbReference type="Proteomes" id="UP000198693"/>
    </source>
</evidence>
<keyword evidence="2" id="KW-1185">Reference proteome</keyword>
<proteinExistence type="predicted"/>
<sequence>MSKETMEKVVEQFQSAIVEPMRAYGSLTTDYYARLFDSQFDTARTVTGISLDQSWRWVGMDGLPSPRILLEEQQRAFQAISECLQGDAETLVDLNQEYLSKFHKLSEESMQKSQGLARDNTQLMTENFKESQNFFDDTRPAD</sequence>
<reference evidence="2" key="1">
    <citation type="submission" date="2016-10" db="EMBL/GenBank/DDBJ databases">
        <authorList>
            <person name="Varghese N."/>
            <person name="Submissions S."/>
        </authorList>
    </citation>
    <scope>NUCLEOTIDE SEQUENCE [LARGE SCALE GENOMIC DNA]</scope>
    <source>
        <strain evidence="2">CGMCC 1.6981</strain>
    </source>
</reference>
<dbReference type="Proteomes" id="UP000198693">
    <property type="component" value="Unassembled WGS sequence"/>
</dbReference>
<dbReference type="AlphaFoldDB" id="A0A1I7JE03"/>
<evidence type="ECO:0000313" key="1">
    <source>
        <dbReference type="EMBL" id="SFU83363.1"/>
    </source>
</evidence>
<gene>
    <name evidence="1" type="ORF">SAMN04487955_11037</name>
</gene>
<evidence type="ECO:0008006" key="3">
    <source>
        <dbReference type="Google" id="ProtNLM"/>
    </source>
</evidence>
<protein>
    <recommendedName>
        <fullName evidence="3">Phasin family protein</fullName>
    </recommendedName>
</protein>
<dbReference type="EMBL" id="FPBP01000010">
    <property type="protein sequence ID" value="SFU83363.1"/>
    <property type="molecule type" value="Genomic_DNA"/>
</dbReference>
<accession>A0A1I7JE03</accession>